<dbReference type="InterPro" id="IPR004408">
    <property type="entry name" value="Biotin_CoA_COase_ligase"/>
</dbReference>
<dbReference type="GO" id="GO:0004077">
    <property type="term" value="F:biotin--[biotin carboxyl-carrier protein] ligase activity"/>
    <property type="evidence" value="ECO:0007669"/>
    <property type="project" value="InterPro"/>
</dbReference>
<dbReference type="WBParaSite" id="ACRNAN_scaffold1705.g12359.t1">
    <property type="protein sequence ID" value="ACRNAN_scaffold1705.g12359.t1"/>
    <property type="gene ID" value="ACRNAN_scaffold1705.g12359"/>
</dbReference>
<accession>A0A914D0F5</accession>
<evidence type="ECO:0000259" key="3">
    <source>
        <dbReference type="PROSITE" id="PS51733"/>
    </source>
</evidence>
<keyword evidence="2" id="KW-0436">Ligase</keyword>
<dbReference type="Gene3D" id="3.30.930.10">
    <property type="entry name" value="Bira Bifunctional Protein, Domain 2"/>
    <property type="match status" value="1"/>
</dbReference>
<dbReference type="NCBIfam" id="TIGR00121">
    <property type="entry name" value="birA_ligase"/>
    <property type="match status" value="1"/>
</dbReference>
<dbReference type="InterPro" id="IPR045864">
    <property type="entry name" value="aa-tRNA-synth_II/BPL/LPL"/>
</dbReference>
<dbReference type="Proteomes" id="UP000887540">
    <property type="component" value="Unplaced"/>
</dbReference>
<evidence type="ECO:0000256" key="2">
    <source>
        <dbReference type="ARBA" id="ARBA00022598"/>
    </source>
</evidence>
<feature type="domain" description="BPL/LPL catalytic" evidence="3">
    <location>
        <begin position="287"/>
        <end position="477"/>
    </location>
</feature>
<dbReference type="AlphaFoldDB" id="A0A914D0F5"/>
<dbReference type="GO" id="GO:0005737">
    <property type="term" value="C:cytoplasm"/>
    <property type="evidence" value="ECO:0007669"/>
    <property type="project" value="TreeGrafter"/>
</dbReference>
<dbReference type="PROSITE" id="PS51733">
    <property type="entry name" value="BPL_LPL_CATALYTIC"/>
    <property type="match status" value="1"/>
</dbReference>
<proteinExistence type="inferred from homology"/>
<sequence>METLRYIRKIRNTRLLFSNVPVFDQKAFIQFQPVSNGPTNGSINGYPSKEAALNLIKKAKPSVVQKPPPIFVYTADDANKFNRFSSFLQQILLPDTNTIAQISLISFFKQPWIDEKPACLIILNVIPFDEFVSYLLHSYLEKNGKVIFAYQNDPNSQESLSLWKEAFRKSLYKENVIFLDYDIENLLEENGMLKTALVDLGIELAKEHRSIEFSKGYLIAAQDRILWNMQGIRYGDYIGEKPILFLQPSIVLANNPHVLPKADENLLPIEVCRRNKSVIPNGNFDIEEYFGILKTQLLGKVLLYVPVCESTMEVAKSLTTMANDMSGIVVVAGHQTKSRGRSGNQWLSVPGSALFTFNFQLSINSNLGKFLGYIQHIVAAAIVDTINTLADQETGVKIKWPNDIYFKRESKIGGILVQSSCKNDVFQCLIGMGLNVDNPKPTICINDILPDYCEKLIIEAVIAEFMNKFEEYVQLFEERGRFEFLHKYYQHWLHSQEEVTVDMDGDPEQVIIQGLDEHGYLEVRSKKNGTITHVTDNGNSFDMMKGLIRAKFS</sequence>
<evidence type="ECO:0000256" key="1">
    <source>
        <dbReference type="ARBA" id="ARBA00009934"/>
    </source>
</evidence>
<dbReference type="CDD" id="cd16442">
    <property type="entry name" value="BPL"/>
    <property type="match status" value="1"/>
</dbReference>
<dbReference type="Pfam" id="PF03099">
    <property type="entry name" value="BPL_LplA_LipB"/>
    <property type="match status" value="1"/>
</dbReference>
<name>A0A914D0F5_9BILA</name>
<dbReference type="PANTHER" id="PTHR12835:SF5">
    <property type="entry name" value="BIOTIN--PROTEIN LIGASE"/>
    <property type="match status" value="1"/>
</dbReference>
<organism evidence="4 5">
    <name type="scientific">Acrobeloides nanus</name>
    <dbReference type="NCBI Taxonomy" id="290746"/>
    <lineage>
        <taxon>Eukaryota</taxon>
        <taxon>Metazoa</taxon>
        <taxon>Ecdysozoa</taxon>
        <taxon>Nematoda</taxon>
        <taxon>Chromadorea</taxon>
        <taxon>Rhabditida</taxon>
        <taxon>Tylenchina</taxon>
        <taxon>Cephalobomorpha</taxon>
        <taxon>Cephaloboidea</taxon>
        <taxon>Cephalobidae</taxon>
        <taxon>Acrobeloides</taxon>
    </lineage>
</organism>
<evidence type="ECO:0000313" key="4">
    <source>
        <dbReference type="Proteomes" id="UP000887540"/>
    </source>
</evidence>
<protein>
    <submittedName>
        <fullName evidence="5">BPL/LPL catalytic domain-containing protein</fullName>
    </submittedName>
</protein>
<keyword evidence="4" id="KW-1185">Reference proteome</keyword>
<reference evidence="5" key="1">
    <citation type="submission" date="2022-11" db="UniProtKB">
        <authorList>
            <consortium name="WormBaseParasite"/>
        </authorList>
    </citation>
    <scope>IDENTIFICATION</scope>
</reference>
<dbReference type="PANTHER" id="PTHR12835">
    <property type="entry name" value="BIOTIN PROTEIN LIGASE"/>
    <property type="match status" value="1"/>
</dbReference>
<evidence type="ECO:0000313" key="5">
    <source>
        <dbReference type="WBParaSite" id="ACRNAN_scaffold1705.g12359.t1"/>
    </source>
</evidence>
<comment type="similarity">
    <text evidence="1">Belongs to the biotin--protein ligase family.</text>
</comment>
<dbReference type="InterPro" id="IPR004143">
    <property type="entry name" value="BPL_LPL_catalytic"/>
</dbReference>
<dbReference type="SUPFAM" id="SSF55681">
    <property type="entry name" value="Class II aaRS and biotin synthetases"/>
    <property type="match status" value="1"/>
</dbReference>